<dbReference type="EMBL" id="KZ990400">
    <property type="protein sequence ID" value="RKP24174.1"/>
    <property type="molecule type" value="Genomic_DNA"/>
</dbReference>
<accession>A0A4P9YW86</accession>
<evidence type="ECO:0000313" key="3">
    <source>
        <dbReference type="Proteomes" id="UP000278143"/>
    </source>
</evidence>
<feature type="compositionally biased region" description="Basic and acidic residues" evidence="1">
    <location>
        <begin position="345"/>
        <end position="357"/>
    </location>
</feature>
<protein>
    <submittedName>
        <fullName evidence="2">Uncharacterized protein</fullName>
    </submittedName>
</protein>
<reference evidence="3" key="1">
    <citation type="journal article" date="2018" name="Nat. Microbiol.">
        <title>Leveraging single-cell genomics to expand the fungal tree of life.</title>
        <authorList>
            <person name="Ahrendt S.R."/>
            <person name="Quandt C.A."/>
            <person name="Ciobanu D."/>
            <person name="Clum A."/>
            <person name="Salamov A."/>
            <person name="Andreopoulos B."/>
            <person name="Cheng J.F."/>
            <person name="Woyke T."/>
            <person name="Pelin A."/>
            <person name="Henrissat B."/>
            <person name="Reynolds N.K."/>
            <person name="Benny G.L."/>
            <person name="Smith M.E."/>
            <person name="James T.Y."/>
            <person name="Grigoriev I.V."/>
        </authorList>
    </citation>
    <scope>NUCLEOTIDE SEQUENCE [LARGE SCALE GENOMIC DNA]</scope>
    <source>
        <strain evidence="3">Benny S71-1</strain>
    </source>
</reference>
<name>A0A4P9YW86_9FUNG</name>
<feature type="region of interest" description="Disordered" evidence="1">
    <location>
        <begin position="334"/>
        <end position="357"/>
    </location>
</feature>
<dbReference type="Proteomes" id="UP000278143">
    <property type="component" value="Unassembled WGS sequence"/>
</dbReference>
<feature type="compositionally biased region" description="Pro residues" evidence="1">
    <location>
        <begin position="310"/>
        <end position="319"/>
    </location>
</feature>
<feature type="region of interest" description="Disordered" evidence="1">
    <location>
        <begin position="299"/>
        <end position="320"/>
    </location>
</feature>
<feature type="compositionally biased region" description="Low complexity" evidence="1">
    <location>
        <begin position="393"/>
        <end position="406"/>
    </location>
</feature>
<evidence type="ECO:0000313" key="2">
    <source>
        <dbReference type="EMBL" id="RKP24174.1"/>
    </source>
</evidence>
<dbReference type="AlphaFoldDB" id="A0A4P9YW86"/>
<feature type="region of interest" description="Disordered" evidence="1">
    <location>
        <begin position="391"/>
        <end position="416"/>
    </location>
</feature>
<feature type="region of interest" description="Disordered" evidence="1">
    <location>
        <begin position="1"/>
        <end position="28"/>
    </location>
</feature>
<organism evidence="2 3">
    <name type="scientific">Syncephalis pseudoplumigaleata</name>
    <dbReference type="NCBI Taxonomy" id="1712513"/>
    <lineage>
        <taxon>Eukaryota</taxon>
        <taxon>Fungi</taxon>
        <taxon>Fungi incertae sedis</taxon>
        <taxon>Zoopagomycota</taxon>
        <taxon>Zoopagomycotina</taxon>
        <taxon>Zoopagomycetes</taxon>
        <taxon>Zoopagales</taxon>
        <taxon>Piptocephalidaceae</taxon>
        <taxon>Syncephalis</taxon>
    </lineage>
</organism>
<proteinExistence type="predicted"/>
<sequence length="416" mass="45396">MLSATARPGTFRRRSRSVPRLRQGTPPLRELHDRSLALLQRVQKAEPRALNRRLRRAYDAEELASLASTVLNDVMDDVHTLPDRFTWLLYETSTTTTTTTSGGDGADGKTVHVASPEKIKDINHVPFTTSLGDFIAMVDLVTRLLEEAVELQRTLNALALSYVQTVEERSREAVGTDYIGDAMHAVWQVRGSASMMEDEEAAAAAFALETKAALNLARMKHSGGRSARIYQTMPSRRSAPIGPGTWADWARQQFGALRRQQAMQANTISPQRGTISDDVTSGAFGRRRPRLVAFLQNESNARQQCSDDAPPAPSPPPPILTAREVLLNRVGWTPSGEDAATARGAEAHTEDGARSRQRRETIAAAEQYAATQRTSWWWPQPLAAYFIGGTGSSGSSSGNSSANGSNPMRYGNVVAP</sequence>
<feature type="compositionally biased region" description="Basic residues" evidence="1">
    <location>
        <begin position="10"/>
        <end position="19"/>
    </location>
</feature>
<evidence type="ECO:0000256" key="1">
    <source>
        <dbReference type="SAM" id="MobiDB-lite"/>
    </source>
</evidence>
<gene>
    <name evidence="2" type="ORF">SYNPS1DRAFT_30057</name>
</gene>
<keyword evidence="3" id="KW-1185">Reference proteome</keyword>
<dbReference type="OrthoDB" id="4088568at2759"/>